<dbReference type="Proteomes" id="UP000277928">
    <property type="component" value="Unassembled WGS sequence"/>
</dbReference>
<organism evidence="5 6">
    <name type="scientific">Litomosoides sigmodontis</name>
    <name type="common">Filarial nematode worm</name>
    <dbReference type="NCBI Taxonomy" id="42156"/>
    <lineage>
        <taxon>Eukaryota</taxon>
        <taxon>Metazoa</taxon>
        <taxon>Ecdysozoa</taxon>
        <taxon>Nematoda</taxon>
        <taxon>Chromadorea</taxon>
        <taxon>Rhabditida</taxon>
        <taxon>Spirurina</taxon>
        <taxon>Spiruromorpha</taxon>
        <taxon>Filarioidea</taxon>
        <taxon>Onchocercidae</taxon>
        <taxon>Litomosoides</taxon>
    </lineage>
</organism>
<reference evidence="5 6" key="1">
    <citation type="submission" date="2018-08" db="EMBL/GenBank/DDBJ databases">
        <authorList>
            <person name="Laetsch R D."/>
            <person name="Stevens L."/>
            <person name="Kumar S."/>
            <person name="Blaxter L. M."/>
        </authorList>
    </citation>
    <scope>NUCLEOTIDE SEQUENCE [LARGE SCALE GENOMIC DNA]</scope>
</reference>
<dbReference type="InterPro" id="IPR050851">
    <property type="entry name" value="mRNA_Cap_2O-Ribose_MeTrfase"/>
</dbReference>
<dbReference type="GO" id="GO:0003676">
    <property type="term" value="F:nucleic acid binding"/>
    <property type="evidence" value="ECO:0007669"/>
    <property type="project" value="UniProtKB-UniRule"/>
</dbReference>
<dbReference type="GO" id="GO:0005737">
    <property type="term" value="C:cytoplasm"/>
    <property type="evidence" value="ECO:0007669"/>
    <property type="project" value="TreeGrafter"/>
</dbReference>
<keyword evidence="1" id="KW-0506">mRNA capping</keyword>
<keyword evidence="1" id="KW-0949">S-adenosyl-L-methionine</keyword>
<evidence type="ECO:0000313" key="6">
    <source>
        <dbReference type="Proteomes" id="UP000277928"/>
    </source>
</evidence>
<dbReference type="PANTHER" id="PTHR16121">
    <property type="entry name" value="CAP-SPECIFIC MRNA (NUCLEOSIDE-2'-O-)-METHYLTRANSFERASE 1-RELATED"/>
    <property type="match status" value="1"/>
</dbReference>
<feature type="compositionally biased region" description="Basic and acidic residues" evidence="2">
    <location>
        <begin position="57"/>
        <end position="74"/>
    </location>
</feature>
<dbReference type="InterPro" id="IPR025816">
    <property type="entry name" value="RrmJ-type_MeTrfase"/>
</dbReference>
<feature type="compositionally biased region" description="Polar residues" evidence="2">
    <location>
        <begin position="1"/>
        <end position="16"/>
    </location>
</feature>
<dbReference type="InterPro" id="IPR002877">
    <property type="entry name" value="RNA_MeTrfase_FtsJ_dom"/>
</dbReference>
<dbReference type="AlphaFoldDB" id="A0A3P6TP98"/>
<evidence type="ECO:0000259" key="3">
    <source>
        <dbReference type="PROSITE" id="PS50174"/>
    </source>
</evidence>
<dbReference type="GO" id="GO:0004483">
    <property type="term" value="F:methyltransferase cap1 activity"/>
    <property type="evidence" value="ECO:0007669"/>
    <property type="project" value="UniProtKB-UniRule"/>
</dbReference>
<evidence type="ECO:0000259" key="4">
    <source>
        <dbReference type="PROSITE" id="PS51613"/>
    </source>
</evidence>
<dbReference type="STRING" id="42156.A0A3P6TP98"/>
<keyword evidence="1" id="KW-0489">Methyltransferase</keyword>
<dbReference type="SMART" id="SM00443">
    <property type="entry name" value="G_patch"/>
    <property type="match status" value="1"/>
</dbReference>
<comment type="subcellular location">
    <subcellularLocation>
        <location evidence="1">Nucleus</location>
    </subcellularLocation>
</comment>
<keyword evidence="1" id="KW-0539">Nucleus</keyword>
<dbReference type="Gene3D" id="3.40.50.12760">
    <property type="match status" value="1"/>
</dbReference>
<feature type="region of interest" description="Disordered" evidence="2">
    <location>
        <begin position="57"/>
        <end position="79"/>
    </location>
</feature>
<sequence length="924" mass="105946">MTPSEEAQYALNTTSPKKSEMSEDSRHTMDNGNSKMMRRLVSTRLEDIRDGFEEELQETKAMKRPFESSEKLTDTEDEDDAFNEVPAKITARAYENKGAALLAKMGYDGGGLGKSGQGRTELIPFSTHRGREGLGQPTNQKITRDWNAVWDYTEEEKIVEENVLWLSASDDIRQKFAEGLREQDDWIIIGDRKETLDGECKYCDGKLIRKMLDAKSVFDQLDVRDLKEARTRANPYETIGSAFFQNRAAMKMANLDRIYDWLLTGEKLENVEIKNPMNVEIKNEKCRIAVSGKNTDRTSPLFYFADICAGPGGFTEYVLWRKGYYNAKGFGMTLKGKDDFKLKRFTASSPSYFEPYYGKHNDGDVTKPDNITSFEAIVKRGTNNVGVDLVMADGGFCVDQQENIQARFSEILSKRLYLCQFLTGLSVLRVKAGNIGSGGKFVCKLFDIFTPFSIGLIYMMYIVFKRISIHKPNTSRPANSERYIVCDNLLGCYVTEVKKYMTKINFELDRLWETKARDVIEVVPESVIHSDKIFMEYVLEHNERTVKRQISYLNKYRVFAQNTGQLDRDQEKLRSECLHYWKIPDVTKKKPYESHESLFSSISRLVKIIDFKELQQRPPPFTKNILLSGAGRMRYAELRMCAVTEKEVPVLLVSTQMGIYFYSSYSQQGFERIPFDVNIPKDTVMLVQITKAYKGLDDKGRLEGERAAIRILDAALLNGDDVSTLPFDDRIAAAEKMCKAIRFAYEIPDKKLAPVFPAKVFMLDELHSEMQRFRVIFAKGEEVALIEEGDEALSFFFYCRGMRITSILINPWIMCWSKSHGKLYAFNPTLQRSSVFSEQFEKAQCCVNFWKAVIAKKHSVNSTDTTKNDCYQWFWEWTQSFIVGEDYGPRAVLEAGEHPGGLTLRSIHTIVQQQKDSACHKHSL</sequence>
<comment type="catalytic activity">
    <reaction evidence="1">
        <text>a 5'-end (N(7)-methyl 5'-triphosphoguanosine)-ribonucleoside in mRNA + S-adenosyl-L-methionine = a 5'-end (N(7)-methyl 5'-triphosphoguanosine)-(2'-O-methyl-ribonucleoside) in mRNA + S-adenosyl-L-homocysteine + H(+)</text>
        <dbReference type="Rhea" id="RHEA:67020"/>
        <dbReference type="Rhea" id="RHEA-COMP:17167"/>
        <dbReference type="Rhea" id="RHEA-COMP:17168"/>
        <dbReference type="ChEBI" id="CHEBI:15378"/>
        <dbReference type="ChEBI" id="CHEBI:57856"/>
        <dbReference type="ChEBI" id="CHEBI:59789"/>
        <dbReference type="ChEBI" id="CHEBI:156461"/>
        <dbReference type="ChEBI" id="CHEBI:167609"/>
        <dbReference type="EC" id="2.1.1.57"/>
    </reaction>
</comment>
<dbReference type="GO" id="GO:0005634">
    <property type="term" value="C:nucleus"/>
    <property type="evidence" value="ECO:0007669"/>
    <property type="project" value="UniProtKB-SubCell"/>
</dbReference>
<keyword evidence="1" id="KW-0808">Transferase</keyword>
<dbReference type="Pfam" id="PF01585">
    <property type="entry name" value="G-patch"/>
    <property type="match status" value="1"/>
</dbReference>
<evidence type="ECO:0000256" key="2">
    <source>
        <dbReference type="SAM" id="MobiDB-lite"/>
    </source>
</evidence>
<keyword evidence="6" id="KW-1185">Reference proteome</keyword>
<evidence type="ECO:0000313" key="5">
    <source>
        <dbReference type="EMBL" id="VDK85189.1"/>
    </source>
</evidence>
<dbReference type="GO" id="GO:0016556">
    <property type="term" value="P:mRNA modification"/>
    <property type="evidence" value="ECO:0007669"/>
    <property type="project" value="UniProtKB-UniRule"/>
</dbReference>
<keyword evidence="1" id="KW-0507">mRNA processing</keyword>
<feature type="domain" description="RrmJ-type SAM-dependent 2'-O-MTase" evidence="4">
    <location>
        <begin position="243"/>
        <end position="490"/>
    </location>
</feature>
<dbReference type="FunFam" id="3.40.50.12760:FF:000004">
    <property type="entry name" value="FtsJ-like methyltransferase"/>
    <property type="match status" value="1"/>
</dbReference>
<dbReference type="GO" id="GO:0006370">
    <property type="term" value="P:7-methylguanosine mRNA capping"/>
    <property type="evidence" value="ECO:0007669"/>
    <property type="project" value="UniProtKB-UniRule"/>
</dbReference>
<proteinExistence type="predicted"/>
<dbReference type="PROSITE" id="PS50174">
    <property type="entry name" value="G_PATCH"/>
    <property type="match status" value="1"/>
</dbReference>
<dbReference type="SUPFAM" id="SSF53335">
    <property type="entry name" value="S-adenosyl-L-methionine-dependent methyltransferases"/>
    <property type="match status" value="1"/>
</dbReference>
<name>A0A3P6TP98_LITSI</name>
<comment type="function">
    <text evidence="1">S-adenosyl-L-methionine-dependent methyltransferase that mediates RNA cap1 2'-O-ribose methylation to the 5'-cap structure of RNAs. Methylates the ribose of the first nucleotide of a m(7)GpppG-capped mRNA to produce m(7)GpppNmp (cap1).</text>
</comment>
<dbReference type="InterPro" id="IPR000467">
    <property type="entry name" value="G_patch_dom"/>
</dbReference>
<accession>A0A3P6TP98</accession>
<dbReference type="GO" id="GO:0032259">
    <property type="term" value="P:methylation"/>
    <property type="evidence" value="ECO:0007669"/>
    <property type="project" value="UniProtKB-KW"/>
</dbReference>
<feature type="domain" description="G-patch" evidence="3">
    <location>
        <begin position="94"/>
        <end position="139"/>
    </location>
</feature>
<feature type="compositionally biased region" description="Basic and acidic residues" evidence="2">
    <location>
        <begin position="17"/>
        <end position="29"/>
    </location>
</feature>
<gene>
    <name evidence="5" type="ORF">NLS_LOCUS7009</name>
</gene>
<dbReference type="EMBL" id="UYRX01000672">
    <property type="protein sequence ID" value="VDK85189.1"/>
    <property type="molecule type" value="Genomic_DNA"/>
</dbReference>
<dbReference type="PANTHER" id="PTHR16121:SF0">
    <property type="entry name" value="CAP-SPECIFIC MRNA (NUCLEOSIDE-2'-O-)-METHYLTRANSFERASE 1"/>
    <property type="match status" value="1"/>
</dbReference>
<evidence type="ECO:0000256" key="1">
    <source>
        <dbReference type="RuleBase" id="RU368012"/>
    </source>
</evidence>
<feature type="region of interest" description="Disordered" evidence="2">
    <location>
        <begin position="1"/>
        <end position="39"/>
    </location>
</feature>
<dbReference type="InterPro" id="IPR029063">
    <property type="entry name" value="SAM-dependent_MTases_sf"/>
</dbReference>
<dbReference type="OMA" id="FFYCRGM"/>
<protein>
    <recommendedName>
        <fullName evidence="1">Cap-specific mRNA (nucleoside-2'-O-)-methyltransferase 1</fullName>
        <ecNumber evidence="1">2.1.1.57</ecNumber>
    </recommendedName>
    <alternativeName>
        <fullName evidence="1">Cap1 2'O-ribose methyltransferase 1</fullName>
    </alternativeName>
</protein>
<dbReference type="EC" id="2.1.1.57" evidence="1"/>
<dbReference type="PROSITE" id="PS51613">
    <property type="entry name" value="SAM_MT_RRMJ"/>
    <property type="match status" value="1"/>
</dbReference>
<dbReference type="OrthoDB" id="10251234at2759"/>
<dbReference type="Pfam" id="PF01728">
    <property type="entry name" value="FtsJ"/>
    <property type="match status" value="1"/>
</dbReference>